<evidence type="ECO:0000313" key="2">
    <source>
        <dbReference type="EMBL" id="MFB0834134.1"/>
    </source>
</evidence>
<gene>
    <name evidence="2" type="ORF">ACETWP_05990</name>
</gene>
<keyword evidence="1" id="KW-0472">Membrane</keyword>
<dbReference type="Proteomes" id="UP001575652">
    <property type="component" value="Unassembled WGS sequence"/>
</dbReference>
<comment type="caution">
    <text evidence="2">The sequence shown here is derived from an EMBL/GenBank/DDBJ whole genome shotgun (WGS) entry which is preliminary data.</text>
</comment>
<dbReference type="EMBL" id="JBHDLJ010000003">
    <property type="protein sequence ID" value="MFB0834134.1"/>
    <property type="molecule type" value="Genomic_DNA"/>
</dbReference>
<proteinExistence type="predicted"/>
<keyword evidence="1" id="KW-0812">Transmembrane</keyword>
<accession>A0ABV4UKJ8</accession>
<evidence type="ECO:0000256" key="1">
    <source>
        <dbReference type="SAM" id="Phobius"/>
    </source>
</evidence>
<organism evidence="2 3">
    <name type="scientific">Arthrobacter halodurans</name>
    <dbReference type="NCBI Taxonomy" id="516699"/>
    <lineage>
        <taxon>Bacteria</taxon>
        <taxon>Bacillati</taxon>
        <taxon>Actinomycetota</taxon>
        <taxon>Actinomycetes</taxon>
        <taxon>Micrococcales</taxon>
        <taxon>Micrococcaceae</taxon>
        <taxon>Arthrobacter</taxon>
    </lineage>
</organism>
<keyword evidence="1" id="KW-1133">Transmembrane helix</keyword>
<keyword evidence="3" id="KW-1185">Reference proteome</keyword>
<dbReference type="InterPro" id="IPR031596">
    <property type="entry name" value="MaAIMP_sms"/>
</dbReference>
<name>A0ABV4UKJ8_9MICC</name>
<feature type="transmembrane region" description="Helical" evidence="1">
    <location>
        <begin position="6"/>
        <end position="28"/>
    </location>
</feature>
<dbReference type="Pfam" id="PF16951">
    <property type="entry name" value="MaAIMP_sms"/>
    <property type="match status" value="1"/>
</dbReference>
<sequence length="45" mass="4826">MSGIAITMMIIAMITVWGGLAIALVNLARHPEDEGHLPEEIAPEL</sequence>
<reference evidence="2 3" key="1">
    <citation type="submission" date="2024-09" db="EMBL/GenBank/DDBJ databases">
        <authorList>
            <person name="Salinas-Garcia M.A."/>
            <person name="Prieme A."/>
        </authorList>
    </citation>
    <scope>NUCLEOTIDE SEQUENCE [LARGE SCALE GENOMIC DNA]</scope>
    <source>
        <strain evidence="2 3">DSM 21081</strain>
    </source>
</reference>
<protein>
    <submittedName>
        <fullName evidence="2">Methionine/alanine import family NSS transporter small subunit</fullName>
    </submittedName>
</protein>
<dbReference type="RefSeq" id="WP_373971300.1">
    <property type="nucleotide sequence ID" value="NZ_JBHDLJ010000003.1"/>
</dbReference>
<evidence type="ECO:0000313" key="3">
    <source>
        <dbReference type="Proteomes" id="UP001575652"/>
    </source>
</evidence>
<dbReference type="NCBIfam" id="NF033493">
    <property type="entry name" value="MetS_like_NSS"/>
    <property type="match status" value="1"/>
</dbReference>